<protein>
    <recommendedName>
        <fullName evidence="9">Amino acid permease/ SLC12A domain-containing protein</fullName>
    </recommendedName>
</protein>
<keyword evidence="5 6" id="KW-0472">Membrane</keyword>
<keyword evidence="4 6" id="KW-1133">Transmembrane helix</keyword>
<evidence type="ECO:0000313" key="8">
    <source>
        <dbReference type="Proteomes" id="UP000310066"/>
    </source>
</evidence>
<evidence type="ECO:0008006" key="9">
    <source>
        <dbReference type="Google" id="ProtNLM"/>
    </source>
</evidence>
<reference evidence="7 8" key="1">
    <citation type="submission" date="2017-03" db="EMBL/GenBank/DDBJ databases">
        <title>Genomes of endolithic fungi from Antarctica.</title>
        <authorList>
            <person name="Coleine C."/>
            <person name="Masonjones S."/>
            <person name="Stajich J.E."/>
        </authorList>
    </citation>
    <scope>NUCLEOTIDE SEQUENCE [LARGE SCALE GENOMIC DNA]</scope>
    <source>
        <strain evidence="7 8">CCFEE 5311</strain>
    </source>
</reference>
<accession>A0A4U0TMP8</accession>
<keyword evidence="2" id="KW-0813">Transport</keyword>
<proteinExistence type="predicted"/>
<dbReference type="GO" id="GO:0022857">
    <property type="term" value="F:transmembrane transporter activity"/>
    <property type="evidence" value="ECO:0007669"/>
    <property type="project" value="InterPro"/>
</dbReference>
<dbReference type="Pfam" id="PF13520">
    <property type="entry name" value="AA_permease_2"/>
    <property type="match status" value="1"/>
</dbReference>
<gene>
    <name evidence="7" type="ORF">B0A54_17920</name>
</gene>
<dbReference type="AlphaFoldDB" id="A0A4U0TMP8"/>
<evidence type="ECO:0000256" key="4">
    <source>
        <dbReference type="ARBA" id="ARBA00022989"/>
    </source>
</evidence>
<feature type="transmembrane region" description="Helical" evidence="6">
    <location>
        <begin position="111"/>
        <end position="129"/>
    </location>
</feature>
<evidence type="ECO:0000313" key="7">
    <source>
        <dbReference type="EMBL" id="TKA23240.1"/>
    </source>
</evidence>
<dbReference type="STRING" id="329885.A0A4U0TMP8"/>
<dbReference type="Gene3D" id="1.20.1740.10">
    <property type="entry name" value="Amino acid/polyamine transporter I"/>
    <property type="match status" value="1"/>
</dbReference>
<dbReference type="InterPro" id="IPR002293">
    <property type="entry name" value="AA/rel_permease1"/>
</dbReference>
<organism evidence="7 8">
    <name type="scientific">Friedmanniomyces endolithicus</name>
    <dbReference type="NCBI Taxonomy" id="329885"/>
    <lineage>
        <taxon>Eukaryota</taxon>
        <taxon>Fungi</taxon>
        <taxon>Dikarya</taxon>
        <taxon>Ascomycota</taxon>
        <taxon>Pezizomycotina</taxon>
        <taxon>Dothideomycetes</taxon>
        <taxon>Dothideomycetidae</taxon>
        <taxon>Mycosphaerellales</taxon>
        <taxon>Teratosphaeriaceae</taxon>
        <taxon>Friedmanniomyces</taxon>
    </lineage>
</organism>
<name>A0A4U0TMP8_9PEZI</name>
<dbReference type="EMBL" id="NAJP01000229">
    <property type="protein sequence ID" value="TKA23240.1"/>
    <property type="molecule type" value="Genomic_DNA"/>
</dbReference>
<feature type="transmembrane region" description="Helical" evidence="6">
    <location>
        <begin position="5"/>
        <end position="27"/>
    </location>
</feature>
<dbReference type="OrthoDB" id="4476201at2759"/>
<evidence type="ECO:0000256" key="2">
    <source>
        <dbReference type="ARBA" id="ARBA00022448"/>
    </source>
</evidence>
<feature type="transmembrane region" description="Helical" evidence="6">
    <location>
        <begin position="185"/>
        <end position="204"/>
    </location>
</feature>
<evidence type="ECO:0000256" key="1">
    <source>
        <dbReference type="ARBA" id="ARBA00004141"/>
    </source>
</evidence>
<sequence length="249" mass="26916">MPAALIWATAVNFTPGLITVLVINFSITNINALLSTSLSKSGPVGPVIQIFATATTSLSWTTAISVLLLATFIPCFANTKMAASRQLWAFAEDGALPNSLWIRKVDEKHGVSSNAIALTLIGPITLSLLNLLSPVALNAIISLVIINLMVSYLLVAPTSLYDRCTDGGDTHNEHVYRLTSWRGTAVDAFSIIFITASLVIAMFPPVAHPTAQEMNWAVVLFRGDCLIGGLLYFFDGRRSYQCLQDTTLR</sequence>
<dbReference type="GO" id="GO:0016020">
    <property type="term" value="C:membrane"/>
    <property type="evidence" value="ECO:0007669"/>
    <property type="project" value="UniProtKB-SubCell"/>
</dbReference>
<feature type="transmembrane region" description="Helical" evidence="6">
    <location>
        <begin position="216"/>
        <end position="234"/>
    </location>
</feature>
<dbReference type="PANTHER" id="PTHR45649:SF14">
    <property type="entry name" value="GABA PERMEASE"/>
    <property type="match status" value="1"/>
</dbReference>
<evidence type="ECO:0000256" key="5">
    <source>
        <dbReference type="ARBA" id="ARBA00023136"/>
    </source>
</evidence>
<evidence type="ECO:0000256" key="3">
    <source>
        <dbReference type="ARBA" id="ARBA00022692"/>
    </source>
</evidence>
<dbReference type="PANTHER" id="PTHR45649">
    <property type="entry name" value="AMINO-ACID PERMEASE BAT1"/>
    <property type="match status" value="1"/>
</dbReference>
<dbReference type="Proteomes" id="UP000310066">
    <property type="component" value="Unassembled WGS sequence"/>
</dbReference>
<feature type="transmembrane region" description="Helical" evidence="6">
    <location>
        <begin position="47"/>
        <end position="77"/>
    </location>
</feature>
<evidence type="ECO:0000256" key="6">
    <source>
        <dbReference type="SAM" id="Phobius"/>
    </source>
</evidence>
<comment type="subcellular location">
    <subcellularLocation>
        <location evidence="1">Membrane</location>
        <topology evidence="1">Multi-pass membrane protein</topology>
    </subcellularLocation>
</comment>
<feature type="transmembrane region" description="Helical" evidence="6">
    <location>
        <begin position="135"/>
        <end position="155"/>
    </location>
</feature>
<comment type="caution">
    <text evidence="7">The sequence shown here is derived from an EMBL/GenBank/DDBJ whole genome shotgun (WGS) entry which is preliminary data.</text>
</comment>
<keyword evidence="3 6" id="KW-0812">Transmembrane</keyword>